<feature type="domain" description="Lnb N-terminal periplasmic" evidence="2">
    <location>
        <begin position="136"/>
        <end position="293"/>
    </location>
</feature>
<dbReference type="AlphaFoldDB" id="A0A7T9UIV2"/>
<keyword evidence="1" id="KW-0812">Transmembrane</keyword>
<evidence type="ECO:0000313" key="4">
    <source>
        <dbReference type="Proteomes" id="UP000595320"/>
    </source>
</evidence>
<protein>
    <submittedName>
        <fullName evidence="3">DUF4105 domain-containing protein</fullName>
    </submittedName>
</protein>
<sequence>MQHIGKKEFLTALGKGLILAAFGLFIIFSSIWVCMAIWIQQPLGWLFSRVLIGVWIVFALSILGIYVTQHLISRRVDLAIYLVAFIAVLIWYFSIPALQNRDWNPEVAKILSYERTGNLVTLHNIRNFDWKPDGSYTERWETRHLNLDKINGVNIVTSYWMGPQIAHTLVSFNFSDQAPLVFSIEIRKEKNENFSAVGGFFRQFELSLVAADEKDIIYTRSNVRKEQVYLFPIKMTNKQAKALFNEYLKTVDELQKEARWYNTLTSNCTTLVFDMVQAINPNELPKDYRLIVSGYLPNYLYDLNVLSHHYTVPEWYQMAYINARAAEYETFKYKSSANFSAAIREGLPQPNQQPH</sequence>
<feature type="transmembrane region" description="Helical" evidence="1">
    <location>
        <begin position="78"/>
        <end position="95"/>
    </location>
</feature>
<dbReference type="Pfam" id="PF13387">
    <property type="entry name" value="Lnb_N"/>
    <property type="match status" value="1"/>
</dbReference>
<dbReference type="RefSeq" id="WP_119686124.1">
    <property type="nucleotide sequence ID" value="NZ_BHGA01000002.1"/>
</dbReference>
<keyword evidence="1" id="KW-0472">Membrane</keyword>
<organism evidence="3 4">
    <name type="scientific">Acinetobacter ursingii</name>
    <dbReference type="NCBI Taxonomy" id="108980"/>
    <lineage>
        <taxon>Bacteria</taxon>
        <taxon>Pseudomonadati</taxon>
        <taxon>Pseudomonadota</taxon>
        <taxon>Gammaproteobacteria</taxon>
        <taxon>Moraxellales</taxon>
        <taxon>Moraxellaceae</taxon>
        <taxon>Acinetobacter</taxon>
    </lineage>
</organism>
<reference evidence="3 4" key="1">
    <citation type="submission" date="2021-01" db="EMBL/GenBank/DDBJ databases">
        <title>FDA dAtabase for Regulatory Grade micrObial Sequences (FDA-ARGOS): Supporting development and validation of Infectious Disease Dx tests.</title>
        <authorList>
            <person name="Sproer C."/>
            <person name="Gronow S."/>
            <person name="Severitt S."/>
            <person name="Schroder I."/>
            <person name="Tallon L."/>
            <person name="Sadzewicz L."/>
            <person name="Zhao X."/>
            <person name="Boylan J."/>
            <person name="Ott S."/>
            <person name="Bowen H."/>
            <person name="Vavikolanu K."/>
            <person name="Mehta A."/>
            <person name="Aluvathingal J."/>
            <person name="Nadendla S."/>
            <person name="Lowell S."/>
            <person name="Myers T."/>
            <person name="Yan Y."/>
            <person name="Sichtig H."/>
        </authorList>
    </citation>
    <scope>NUCLEOTIDE SEQUENCE [LARGE SCALE GENOMIC DNA]</scope>
    <source>
        <strain evidence="3 4">FDAARGOS_1096</strain>
    </source>
</reference>
<feature type="transmembrane region" description="Helical" evidence="1">
    <location>
        <begin position="45"/>
        <end position="66"/>
    </location>
</feature>
<keyword evidence="1" id="KW-1133">Transmembrane helix</keyword>
<evidence type="ECO:0000256" key="1">
    <source>
        <dbReference type="SAM" id="Phobius"/>
    </source>
</evidence>
<proteinExistence type="predicted"/>
<name>A0A7T9UIV2_9GAMM</name>
<dbReference type="InterPro" id="IPR025178">
    <property type="entry name" value="Lnb_N"/>
</dbReference>
<gene>
    <name evidence="3" type="ORF">I6I53_02670</name>
</gene>
<dbReference type="EMBL" id="CP068176">
    <property type="protein sequence ID" value="QQT86714.1"/>
    <property type="molecule type" value="Genomic_DNA"/>
</dbReference>
<evidence type="ECO:0000313" key="3">
    <source>
        <dbReference type="EMBL" id="QQT86714.1"/>
    </source>
</evidence>
<dbReference type="Proteomes" id="UP000595320">
    <property type="component" value="Chromosome"/>
</dbReference>
<feature type="transmembrane region" description="Helical" evidence="1">
    <location>
        <begin position="12"/>
        <end position="39"/>
    </location>
</feature>
<accession>A0A7T9UIV2</accession>
<evidence type="ECO:0000259" key="2">
    <source>
        <dbReference type="Pfam" id="PF13387"/>
    </source>
</evidence>